<keyword evidence="3" id="KW-1185">Reference proteome</keyword>
<proteinExistence type="predicted"/>
<feature type="region of interest" description="Disordered" evidence="1">
    <location>
        <begin position="1"/>
        <end position="52"/>
    </location>
</feature>
<accession>A0A1W2FZA6</accession>
<dbReference type="AlphaFoldDB" id="A0A1W2FZA6"/>
<evidence type="ECO:0000313" key="2">
    <source>
        <dbReference type="EMBL" id="SMD27265.1"/>
    </source>
</evidence>
<gene>
    <name evidence="2" type="ORF">SAMN05661093_10868</name>
</gene>
<dbReference type="Proteomes" id="UP000192674">
    <property type="component" value="Unassembled WGS sequence"/>
</dbReference>
<reference evidence="2 3" key="1">
    <citation type="submission" date="2017-04" db="EMBL/GenBank/DDBJ databases">
        <authorList>
            <person name="Afonso C.L."/>
            <person name="Miller P.J."/>
            <person name="Scott M.A."/>
            <person name="Spackman E."/>
            <person name="Goraichik I."/>
            <person name="Dimitrov K.M."/>
            <person name="Suarez D.L."/>
            <person name="Swayne D.E."/>
        </authorList>
    </citation>
    <scope>NUCLEOTIDE SEQUENCE [LARGE SCALE GENOMIC DNA]</scope>
    <source>
        <strain evidence="2 3">DSM 43828</strain>
    </source>
</reference>
<dbReference type="EMBL" id="FWXV01000022">
    <property type="protein sequence ID" value="SMD27265.1"/>
    <property type="molecule type" value="Genomic_DNA"/>
</dbReference>
<sequence>MPPTTVPLGLLGHLPPSTENPVPPGHAAERSGPNLARNHPRRLPTRSPTFTRPRDWAPALALDAVERPTLDRWPWPGQRSSAFSYLNHRCPASPAADTERALAASSTSTTGRCDQHGRSFGTNRVVTVQGLVDGRRPADELRPVDLVVPAVALLQVCGREPAMLAGTSISDSTTRSRSPAPSDHMITSLDITLVRRSWTSVS</sequence>
<name>A0A1W2FZA6_KIBAR</name>
<protein>
    <submittedName>
        <fullName evidence="2">Uncharacterized protein</fullName>
    </submittedName>
</protein>
<evidence type="ECO:0000256" key="1">
    <source>
        <dbReference type="SAM" id="MobiDB-lite"/>
    </source>
</evidence>
<organism evidence="2 3">
    <name type="scientific">Kibdelosporangium aridum</name>
    <dbReference type="NCBI Taxonomy" id="2030"/>
    <lineage>
        <taxon>Bacteria</taxon>
        <taxon>Bacillati</taxon>
        <taxon>Actinomycetota</taxon>
        <taxon>Actinomycetes</taxon>
        <taxon>Pseudonocardiales</taxon>
        <taxon>Pseudonocardiaceae</taxon>
        <taxon>Kibdelosporangium</taxon>
    </lineage>
</organism>
<feature type="region of interest" description="Disordered" evidence="1">
    <location>
        <begin position="97"/>
        <end position="116"/>
    </location>
</feature>
<evidence type="ECO:0000313" key="3">
    <source>
        <dbReference type="Proteomes" id="UP000192674"/>
    </source>
</evidence>